<dbReference type="Pfam" id="PF06664">
    <property type="entry name" value="WLS-like_TM"/>
    <property type="match status" value="1"/>
</dbReference>
<feature type="transmembrane region" description="Helical" evidence="5">
    <location>
        <begin position="215"/>
        <end position="237"/>
    </location>
</feature>
<dbReference type="GO" id="GO:0016020">
    <property type="term" value="C:membrane"/>
    <property type="evidence" value="ECO:0007669"/>
    <property type="project" value="UniProtKB-SubCell"/>
</dbReference>
<dbReference type="Proteomes" id="UP000187209">
    <property type="component" value="Unassembled WGS sequence"/>
</dbReference>
<evidence type="ECO:0000256" key="2">
    <source>
        <dbReference type="ARBA" id="ARBA00022692"/>
    </source>
</evidence>
<sequence length="444" mass="51788">MDNEYSIKLRMEKISRSRLFMMNCFFFLAFIICIVLGCTISPPIINSNEVLIHKCDKVHNDHCYSNITTHEVWQGKIPHVDHLNQILYMTATPTSSSSMHFNMSMQILVLHKDKILVNNERNTSIICTETKCNTVVIFYLPYLDYKEYDVIIKHRARVMSDGVEISLSYVNSMYTKYQLITKYCFFVFSLISFIQYLVFSLKVPLKMWSFEAKALLPLGASLIIFNEPLLFAAIYFMSPLWSGISVFCNTQFIASLLIFWLVDLQHYRKSSYNIFYLIFGIILVAILFVLIFNGYLYVHEKLRYDPAYDWQHDLNHNYYEVFMGIIVLAGVLLLWILFLCCRALRQFSLLSAREIIMKKFNILVILFCFFGIGIGAFQPIPQNSSLLLIFVSGMNFYVILLQFMYSPTTSSILEYVNEKNVEYSLVKSHENDDFVDILDNSAEN</sequence>
<feature type="transmembrane region" description="Helical" evidence="5">
    <location>
        <begin position="274"/>
        <end position="298"/>
    </location>
</feature>
<evidence type="ECO:0000313" key="7">
    <source>
        <dbReference type="EMBL" id="OMJ69977.1"/>
    </source>
</evidence>
<comment type="caution">
    <text evidence="7">The sequence shown here is derived from an EMBL/GenBank/DDBJ whole genome shotgun (WGS) entry which is preliminary data.</text>
</comment>
<accession>A0A1R2AZR3</accession>
<dbReference type="PANTHER" id="PTHR31918:SF1">
    <property type="entry name" value="TRANSMEMBRANE PROTEIN 181"/>
    <property type="match status" value="1"/>
</dbReference>
<evidence type="ECO:0000256" key="3">
    <source>
        <dbReference type="ARBA" id="ARBA00022989"/>
    </source>
</evidence>
<dbReference type="GO" id="GO:0015643">
    <property type="term" value="F:toxic substance binding"/>
    <property type="evidence" value="ECO:0007669"/>
    <property type="project" value="InterPro"/>
</dbReference>
<evidence type="ECO:0000313" key="8">
    <source>
        <dbReference type="Proteomes" id="UP000187209"/>
    </source>
</evidence>
<evidence type="ECO:0000256" key="4">
    <source>
        <dbReference type="ARBA" id="ARBA00023136"/>
    </source>
</evidence>
<dbReference type="InterPro" id="IPR047843">
    <property type="entry name" value="WLS-like_TM"/>
</dbReference>
<dbReference type="OrthoDB" id="28186at2759"/>
<gene>
    <name evidence="7" type="ORF">SteCoe_32150</name>
</gene>
<keyword evidence="4 5" id="KW-0472">Membrane</keyword>
<reference evidence="7 8" key="1">
    <citation type="submission" date="2016-11" db="EMBL/GenBank/DDBJ databases">
        <title>The macronuclear genome of Stentor coeruleus: a giant cell with tiny introns.</title>
        <authorList>
            <person name="Slabodnick M."/>
            <person name="Ruby J.G."/>
            <person name="Reiff S.B."/>
            <person name="Swart E.C."/>
            <person name="Gosai S."/>
            <person name="Prabakaran S."/>
            <person name="Witkowska E."/>
            <person name="Larue G.E."/>
            <person name="Fisher S."/>
            <person name="Freeman R.M."/>
            <person name="Gunawardena J."/>
            <person name="Chu W."/>
            <person name="Stover N.A."/>
            <person name="Gregory B.D."/>
            <person name="Nowacki M."/>
            <person name="Derisi J."/>
            <person name="Roy S.W."/>
            <person name="Marshall W.F."/>
            <person name="Sood P."/>
        </authorList>
    </citation>
    <scope>NUCLEOTIDE SEQUENCE [LARGE SCALE GENOMIC DNA]</scope>
    <source>
        <strain evidence="7">WM001</strain>
    </source>
</reference>
<organism evidence="7 8">
    <name type="scientific">Stentor coeruleus</name>
    <dbReference type="NCBI Taxonomy" id="5963"/>
    <lineage>
        <taxon>Eukaryota</taxon>
        <taxon>Sar</taxon>
        <taxon>Alveolata</taxon>
        <taxon>Ciliophora</taxon>
        <taxon>Postciliodesmatophora</taxon>
        <taxon>Heterotrichea</taxon>
        <taxon>Heterotrichida</taxon>
        <taxon>Stentoridae</taxon>
        <taxon>Stentor</taxon>
    </lineage>
</organism>
<feature type="transmembrane region" description="Helical" evidence="5">
    <location>
        <begin position="243"/>
        <end position="262"/>
    </location>
</feature>
<feature type="transmembrane region" description="Helical" evidence="5">
    <location>
        <begin position="20"/>
        <end position="45"/>
    </location>
</feature>
<dbReference type="AlphaFoldDB" id="A0A1R2AZR3"/>
<keyword evidence="3 5" id="KW-1133">Transmembrane helix</keyword>
<feature type="domain" description="Wntless-like transmembrane" evidence="6">
    <location>
        <begin position="171"/>
        <end position="408"/>
    </location>
</feature>
<feature type="transmembrane region" description="Helical" evidence="5">
    <location>
        <begin position="360"/>
        <end position="380"/>
    </location>
</feature>
<keyword evidence="2 5" id="KW-0812">Transmembrane</keyword>
<evidence type="ECO:0000259" key="6">
    <source>
        <dbReference type="Pfam" id="PF06664"/>
    </source>
</evidence>
<feature type="transmembrane region" description="Helical" evidence="5">
    <location>
        <begin position="386"/>
        <end position="405"/>
    </location>
</feature>
<dbReference type="EMBL" id="MPUH01001137">
    <property type="protein sequence ID" value="OMJ69977.1"/>
    <property type="molecule type" value="Genomic_DNA"/>
</dbReference>
<dbReference type="PANTHER" id="PTHR31918">
    <property type="entry name" value="TRANSMEMBRANE PROTEIN 181"/>
    <property type="match status" value="1"/>
</dbReference>
<feature type="transmembrane region" description="Helical" evidence="5">
    <location>
        <begin position="318"/>
        <end position="339"/>
    </location>
</feature>
<feature type="transmembrane region" description="Helical" evidence="5">
    <location>
        <begin position="185"/>
        <end position="203"/>
    </location>
</feature>
<evidence type="ECO:0000256" key="5">
    <source>
        <dbReference type="SAM" id="Phobius"/>
    </source>
</evidence>
<name>A0A1R2AZR3_9CILI</name>
<keyword evidence="8" id="KW-1185">Reference proteome</keyword>
<protein>
    <recommendedName>
        <fullName evidence="6">Wntless-like transmembrane domain-containing protein</fullName>
    </recommendedName>
</protein>
<dbReference type="InterPro" id="IPR040416">
    <property type="entry name" value="TMEM181"/>
</dbReference>
<comment type="subcellular location">
    <subcellularLocation>
        <location evidence="1">Membrane</location>
        <topology evidence="1">Multi-pass membrane protein</topology>
    </subcellularLocation>
</comment>
<proteinExistence type="predicted"/>
<evidence type="ECO:0000256" key="1">
    <source>
        <dbReference type="ARBA" id="ARBA00004141"/>
    </source>
</evidence>